<comment type="caution">
    <text evidence="1">The sequence shown here is derived from an EMBL/GenBank/DDBJ whole genome shotgun (WGS) entry which is preliminary data.</text>
</comment>
<proteinExistence type="predicted"/>
<reference evidence="1" key="1">
    <citation type="submission" date="2021-04" db="EMBL/GenBank/DDBJ databases">
        <title>Devosia litorisediminis sp. nov., isolated from a sand dune.</title>
        <authorList>
            <person name="Park S."/>
            <person name="Yoon J.-H."/>
        </authorList>
    </citation>
    <scope>NUCLEOTIDE SEQUENCE</scope>
    <source>
        <strain evidence="1">BSSL-BM10</strain>
    </source>
</reference>
<dbReference type="RefSeq" id="WP_212656726.1">
    <property type="nucleotide sequence ID" value="NZ_JAGXTP010000001.1"/>
</dbReference>
<evidence type="ECO:0000313" key="1">
    <source>
        <dbReference type="EMBL" id="MBS3847067.1"/>
    </source>
</evidence>
<keyword evidence="2" id="KW-1185">Reference proteome</keyword>
<evidence type="ECO:0000313" key="2">
    <source>
        <dbReference type="Proteomes" id="UP000678281"/>
    </source>
</evidence>
<sequence length="108" mass="11584">MTQDLFGGRSWLDEPAIVPAMSAAFLSMMDVHAVLALIDAARQLPLSAARERERATIAATLAPSEPWTLSSLREAVAGDVVPRARAFLKSLAAEPQVESLRGSARSIR</sequence>
<dbReference type="AlphaFoldDB" id="A0A942E3V5"/>
<gene>
    <name evidence="1" type="ORF">KD146_00010</name>
</gene>
<protein>
    <submittedName>
        <fullName evidence="1">Uncharacterized protein</fullName>
    </submittedName>
</protein>
<dbReference type="Proteomes" id="UP000678281">
    <property type="component" value="Unassembled WGS sequence"/>
</dbReference>
<name>A0A942E3V5_9HYPH</name>
<dbReference type="EMBL" id="JAGXTP010000001">
    <property type="protein sequence ID" value="MBS3847067.1"/>
    <property type="molecule type" value="Genomic_DNA"/>
</dbReference>
<accession>A0A942E3V5</accession>
<organism evidence="1 2">
    <name type="scientific">Devosia litorisediminis</name>
    <dbReference type="NCBI Taxonomy" id="2829817"/>
    <lineage>
        <taxon>Bacteria</taxon>
        <taxon>Pseudomonadati</taxon>
        <taxon>Pseudomonadota</taxon>
        <taxon>Alphaproteobacteria</taxon>
        <taxon>Hyphomicrobiales</taxon>
        <taxon>Devosiaceae</taxon>
        <taxon>Devosia</taxon>
    </lineage>
</organism>